<feature type="signal peptide" evidence="1">
    <location>
        <begin position="1"/>
        <end position="18"/>
    </location>
</feature>
<name>A0A7X0J3F5_9SPHI</name>
<dbReference type="EMBL" id="JACHCC010000005">
    <property type="protein sequence ID" value="MBB6500145.1"/>
    <property type="molecule type" value="Genomic_DNA"/>
</dbReference>
<feature type="chain" id="PRO_5031295430" description="DUF4468 domain-containing protein" evidence="1">
    <location>
        <begin position="19"/>
        <end position="166"/>
    </location>
</feature>
<accession>A0A7X0J3F5</accession>
<dbReference type="Pfam" id="PF14730">
    <property type="entry name" value="DUF4468"/>
    <property type="match status" value="1"/>
</dbReference>
<feature type="domain" description="DUF4468" evidence="2">
    <location>
        <begin position="32"/>
        <end position="110"/>
    </location>
</feature>
<protein>
    <recommendedName>
        <fullName evidence="2">DUF4468 domain-containing protein</fullName>
    </recommendedName>
</protein>
<dbReference type="InterPro" id="IPR027823">
    <property type="entry name" value="DUF4468"/>
</dbReference>
<dbReference type="RefSeq" id="WP_184624856.1">
    <property type="nucleotide sequence ID" value="NZ_JACHCC010000005.1"/>
</dbReference>
<evidence type="ECO:0000259" key="2">
    <source>
        <dbReference type="Pfam" id="PF14730"/>
    </source>
</evidence>
<proteinExistence type="predicted"/>
<gene>
    <name evidence="3" type="ORF">HDF25_002289</name>
</gene>
<evidence type="ECO:0000256" key="1">
    <source>
        <dbReference type="SAM" id="SignalP"/>
    </source>
</evidence>
<evidence type="ECO:0000313" key="4">
    <source>
        <dbReference type="Proteomes" id="UP000521017"/>
    </source>
</evidence>
<sequence length="166" mass="18755">MKRLILSLFLIAPLMGLAQESQIDSLTNKITYTEVVKTPGTKVQLFDKAMEWLATSFKLVNDVVQIKDKEAGKIVASLLVYSCEEGRVYANIIILIKDDKFKYTITDLVFNGKGNFRSWQFEADPAKANITKRGVRNIKDNAFLRVQNLIQSLKSKMSSPNSVSEF</sequence>
<reference evidence="3 4" key="1">
    <citation type="submission" date="2020-08" db="EMBL/GenBank/DDBJ databases">
        <title>Genomic Encyclopedia of Type Strains, Phase IV (KMG-V): Genome sequencing to study the core and pangenomes of soil and plant-associated prokaryotes.</title>
        <authorList>
            <person name="Whitman W."/>
        </authorList>
    </citation>
    <scope>NUCLEOTIDE SEQUENCE [LARGE SCALE GENOMIC DNA]</scope>
    <source>
        <strain evidence="3 4">M2T3</strain>
    </source>
</reference>
<dbReference type="Gene3D" id="3.30.530.80">
    <property type="match status" value="1"/>
</dbReference>
<evidence type="ECO:0000313" key="3">
    <source>
        <dbReference type="EMBL" id="MBB6500145.1"/>
    </source>
</evidence>
<dbReference type="Proteomes" id="UP000521017">
    <property type="component" value="Unassembled WGS sequence"/>
</dbReference>
<keyword evidence="1" id="KW-0732">Signal</keyword>
<comment type="caution">
    <text evidence="3">The sequence shown here is derived from an EMBL/GenBank/DDBJ whole genome shotgun (WGS) entry which is preliminary data.</text>
</comment>
<dbReference type="AlphaFoldDB" id="A0A7X0J3F5"/>
<organism evidence="3 4">
    <name type="scientific">Pedobacter cryoconitis</name>
    <dbReference type="NCBI Taxonomy" id="188932"/>
    <lineage>
        <taxon>Bacteria</taxon>
        <taxon>Pseudomonadati</taxon>
        <taxon>Bacteroidota</taxon>
        <taxon>Sphingobacteriia</taxon>
        <taxon>Sphingobacteriales</taxon>
        <taxon>Sphingobacteriaceae</taxon>
        <taxon>Pedobacter</taxon>
    </lineage>
</organism>